<dbReference type="SUPFAM" id="SSF46785">
    <property type="entry name" value="Winged helix' DNA-binding domain"/>
    <property type="match status" value="1"/>
</dbReference>
<dbReference type="EMBL" id="VDFW01000034">
    <property type="protein sequence ID" value="TNC21417.1"/>
    <property type="molecule type" value="Genomic_DNA"/>
</dbReference>
<organism evidence="2 3">
    <name type="scientific">Amycolatopsis alkalitolerans</name>
    <dbReference type="NCBI Taxonomy" id="2547244"/>
    <lineage>
        <taxon>Bacteria</taxon>
        <taxon>Bacillati</taxon>
        <taxon>Actinomycetota</taxon>
        <taxon>Actinomycetes</taxon>
        <taxon>Pseudonocardiales</taxon>
        <taxon>Pseudonocardiaceae</taxon>
        <taxon>Amycolatopsis</taxon>
    </lineage>
</organism>
<gene>
    <name evidence="2" type="ORF">FG385_28255</name>
</gene>
<dbReference type="InterPro" id="IPR036390">
    <property type="entry name" value="WH_DNA-bd_sf"/>
</dbReference>
<dbReference type="PRINTS" id="PR00598">
    <property type="entry name" value="HTHMARR"/>
</dbReference>
<reference evidence="2 3" key="1">
    <citation type="submission" date="2019-06" db="EMBL/GenBank/DDBJ databases">
        <title>Amycolatopsis alkalitolerans sp. nov., isolated from Gastrodia elata Blume.</title>
        <authorList>
            <person name="Narsing Rao M.P."/>
            <person name="Li W.J."/>
        </authorList>
    </citation>
    <scope>NUCLEOTIDE SEQUENCE [LARGE SCALE GENOMIC DNA]</scope>
    <source>
        <strain evidence="2 3">SYSUP0005</strain>
    </source>
</reference>
<proteinExistence type="predicted"/>
<protein>
    <submittedName>
        <fullName evidence="2">Winged helix-turn-helix transcriptional regulator</fullName>
    </submittedName>
</protein>
<dbReference type="InterPro" id="IPR039422">
    <property type="entry name" value="MarR/SlyA-like"/>
</dbReference>
<evidence type="ECO:0000313" key="2">
    <source>
        <dbReference type="EMBL" id="TNC21417.1"/>
    </source>
</evidence>
<evidence type="ECO:0000259" key="1">
    <source>
        <dbReference type="PROSITE" id="PS50995"/>
    </source>
</evidence>
<dbReference type="OrthoDB" id="122135at2"/>
<dbReference type="InterPro" id="IPR011991">
    <property type="entry name" value="ArsR-like_HTH"/>
</dbReference>
<dbReference type="PANTHER" id="PTHR33164">
    <property type="entry name" value="TRANSCRIPTIONAL REGULATOR, MARR FAMILY"/>
    <property type="match status" value="1"/>
</dbReference>
<name>A0A5C4LUC3_9PSEU</name>
<accession>A0A5C4LUC3</accession>
<evidence type="ECO:0000313" key="3">
    <source>
        <dbReference type="Proteomes" id="UP000305546"/>
    </source>
</evidence>
<feature type="domain" description="HTH marR-type" evidence="1">
    <location>
        <begin position="3"/>
        <end position="138"/>
    </location>
</feature>
<dbReference type="InterPro" id="IPR000835">
    <property type="entry name" value="HTH_MarR-typ"/>
</dbReference>
<dbReference type="GO" id="GO:0006950">
    <property type="term" value="P:response to stress"/>
    <property type="evidence" value="ECO:0007669"/>
    <property type="project" value="TreeGrafter"/>
</dbReference>
<dbReference type="RefSeq" id="WP_139099842.1">
    <property type="nucleotide sequence ID" value="NZ_VDFW01000034.1"/>
</dbReference>
<dbReference type="Gene3D" id="1.10.10.10">
    <property type="entry name" value="Winged helix-like DNA-binding domain superfamily/Winged helix DNA-binding domain"/>
    <property type="match status" value="1"/>
</dbReference>
<dbReference type="InterPro" id="IPR036388">
    <property type="entry name" value="WH-like_DNA-bd_sf"/>
</dbReference>
<dbReference type="SMART" id="SM00347">
    <property type="entry name" value="HTH_MARR"/>
    <property type="match status" value="1"/>
</dbReference>
<dbReference type="PROSITE" id="PS50995">
    <property type="entry name" value="HTH_MARR_2"/>
    <property type="match status" value="1"/>
</dbReference>
<dbReference type="PANTHER" id="PTHR33164:SF99">
    <property type="entry name" value="MARR FAMILY REGULATORY PROTEIN"/>
    <property type="match status" value="1"/>
</dbReference>
<sequence>MPHGDLPALLALTCRAVMDQIHDHLAADGFADVRPAHGFAFQFLSHRDGATAVELADHLGVTKQAAAQLVDDLEKRGYVERHPHPADRRSRMVSLTARGWQCIDRFMTWSADVESRWATLIGAGQLDQLRGGLLEFVRDASRERQVTLRPVW</sequence>
<dbReference type="CDD" id="cd00090">
    <property type="entry name" value="HTH_ARSR"/>
    <property type="match status" value="1"/>
</dbReference>
<dbReference type="AlphaFoldDB" id="A0A5C4LUC3"/>
<dbReference type="Proteomes" id="UP000305546">
    <property type="component" value="Unassembled WGS sequence"/>
</dbReference>
<dbReference type="Pfam" id="PF12802">
    <property type="entry name" value="MarR_2"/>
    <property type="match status" value="1"/>
</dbReference>
<dbReference type="GO" id="GO:0003700">
    <property type="term" value="F:DNA-binding transcription factor activity"/>
    <property type="evidence" value="ECO:0007669"/>
    <property type="project" value="InterPro"/>
</dbReference>
<keyword evidence="3" id="KW-1185">Reference proteome</keyword>
<comment type="caution">
    <text evidence="2">The sequence shown here is derived from an EMBL/GenBank/DDBJ whole genome shotgun (WGS) entry which is preliminary data.</text>
</comment>